<accession>A0A0F8YLQ5</accession>
<dbReference type="EMBL" id="LAZR01056214">
    <property type="protein sequence ID" value="KKK74660.1"/>
    <property type="molecule type" value="Genomic_DNA"/>
</dbReference>
<organism evidence="2">
    <name type="scientific">marine sediment metagenome</name>
    <dbReference type="NCBI Taxonomy" id="412755"/>
    <lineage>
        <taxon>unclassified sequences</taxon>
        <taxon>metagenomes</taxon>
        <taxon>ecological metagenomes</taxon>
    </lineage>
</organism>
<keyword evidence="1" id="KW-0472">Membrane</keyword>
<keyword evidence="1" id="KW-0812">Transmembrane</keyword>
<reference evidence="2" key="1">
    <citation type="journal article" date="2015" name="Nature">
        <title>Complex archaea that bridge the gap between prokaryotes and eukaryotes.</title>
        <authorList>
            <person name="Spang A."/>
            <person name="Saw J.H."/>
            <person name="Jorgensen S.L."/>
            <person name="Zaremba-Niedzwiedzka K."/>
            <person name="Martijn J."/>
            <person name="Lind A.E."/>
            <person name="van Eijk R."/>
            <person name="Schleper C."/>
            <person name="Guy L."/>
            <person name="Ettema T.J."/>
        </authorList>
    </citation>
    <scope>NUCLEOTIDE SEQUENCE</scope>
</reference>
<dbReference type="AlphaFoldDB" id="A0A0F8YLQ5"/>
<evidence type="ECO:0000256" key="1">
    <source>
        <dbReference type="SAM" id="Phobius"/>
    </source>
</evidence>
<evidence type="ECO:0000313" key="2">
    <source>
        <dbReference type="EMBL" id="KKK74660.1"/>
    </source>
</evidence>
<keyword evidence="1" id="KW-1133">Transmembrane helix</keyword>
<sequence length="57" mass="6132">MLAREIGRIIVSICFLGLAFFLFRWGIQAPEPAQAMGFGSVGGTIIGSVGTYWLKPS</sequence>
<gene>
    <name evidence="2" type="ORF">LCGC14_2881550</name>
</gene>
<proteinExistence type="predicted"/>
<feature type="transmembrane region" description="Helical" evidence="1">
    <location>
        <begin position="35"/>
        <end position="54"/>
    </location>
</feature>
<name>A0A0F8YLQ5_9ZZZZ</name>
<comment type="caution">
    <text evidence="2">The sequence shown here is derived from an EMBL/GenBank/DDBJ whole genome shotgun (WGS) entry which is preliminary data.</text>
</comment>
<protein>
    <submittedName>
        <fullName evidence="2">Uncharacterized protein</fullName>
    </submittedName>
</protein>
<feature type="transmembrane region" description="Helical" evidence="1">
    <location>
        <begin position="6"/>
        <end position="23"/>
    </location>
</feature>